<comment type="similarity">
    <text evidence="2">Belongs to the XPC family.</text>
</comment>
<feature type="compositionally biased region" description="Acidic residues" evidence="6">
    <location>
        <begin position="362"/>
        <end position="374"/>
    </location>
</feature>
<dbReference type="Gene3D" id="2.20.20.110">
    <property type="entry name" value="Rad4, beta-hairpin domain BHD1"/>
    <property type="match status" value="1"/>
</dbReference>
<keyword evidence="3" id="KW-0227">DNA damage</keyword>
<dbReference type="Gene3D" id="3.30.70.2460">
    <property type="entry name" value="Rad4, beta-hairpin domain BHD3"/>
    <property type="match status" value="1"/>
</dbReference>
<evidence type="ECO:0000259" key="7">
    <source>
        <dbReference type="SMART" id="SM01030"/>
    </source>
</evidence>
<evidence type="ECO:0000259" key="8">
    <source>
        <dbReference type="SMART" id="SM01031"/>
    </source>
</evidence>
<evidence type="ECO:0000259" key="9">
    <source>
        <dbReference type="SMART" id="SM01032"/>
    </source>
</evidence>
<dbReference type="SMART" id="SM01032">
    <property type="entry name" value="BHD_3"/>
    <property type="match status" value="1"/>
</dbReference>
<dbReference type="GO" id="GO:0071942">
    <property type="term" value="C:XPC complex"/>
    <property type="evidence" value="ECO:0007669"/>
    <property type="project" value="TreeGrafter"/>
</dbReference>
<dbReference type="GO" id="GO:0003697">
    <property type="term" value="F:single-stranded DNA binding"/>
    <property type="evidence" value="ECO:0007669"/>
    <property type="project" value="TreeGrafter"/>
</dbReference>
<feature type="region of interest" description="Disordered" evidence="6">
    <location>
        <begin position="183"/>
        <end position="230"/>
    </location>
</feature>
<feature type="region of interest" description="Disordered" evidence="6">
    <location>
        <begin position="1"/>
        <end position="93"/>
    </location>
</feature>
<dbReference type="Pfam" id="PF03835">
    <property type="entry name" value="Rad4"/>
    <property type="match status" value="1"/>
</dbReference>
<dbReference type="eggNOG" id="KOG2179">
    <property type="taxonomic scope" value="Eukaryota"/>
</dbReference>
<dbReference type="GO" id="GO:0000111">
    <property type="term" value="C:nucleotide-excision repair factor 2 complex"/>
    <property type="evidence" value="ECO:0007669"/>
    <property type="project" value="TreeGrafter"/>
</dbReference>
<dbReference type="Gene3D" id="3.90.260.10">
    <property type="entry name" value="Transglutaminase-like"/>
    <property type="match status" value="1"/>
</dbReference>
<dbReference type="AlphaFoldDB" id="A0A093VKK5"/>
<feature type="compositionally biased region" description="Acidic residues" evidence="6">
    <location>
        <begin position="861"/>
        <end position="875"/>
    </location>
</feature>
<feature type="domain" description="Rad4 beta-hairpin" evidence="8">
    <location>
        <begin position="594"/>
        <end position="657"/>
    </location>
</feature>
<dbReference type="InterPro" id="IPR042488">
    <property type="entry name" value="Rad4_BHD3_sf"/>
</dbReference>
<dbReference type="InterPro" id="IPR018328">
    <property type="entry name" value="Rad4_beta-hairpin_dom3"/>
</dbReference>
<reference evidence="10" key="1">
    <citation type="journal article" date="2014" name="PLoS Genet.">
        <title>Signature Gene Expression Reveals Novel Clues to the Molecular Mechanisms of Dimorphic Transition in Penicillium marneffei.</title>
        <authorList>
            <person name="Yang E."/>
            <person name="Wang G."/>
            <person name="Cai J."/>
            <person name="Woo P.C."/>
            <person name="Lau S.K."/>
            <person name="Yuen K.-Y."/>
            <person name="Chow W.-N."/>
            <person name="Lin X."/>
        </authorList>
    </citation>
    <scope>NUCLEOTIDE SEQUENCE [LARGE SCALE GENOMIC DNA]</scope>
    <source>
        <strain evidence="10">PM1</strain>
    </source>
</reference>
<dbReference type="FunFam" id="3.30.70.2460:FF:000001">
    <property type="entry name" value="DNA repair protein Rad4 family"/>
    <property type="match status" value="1"/>
</dbReference>
<dbReference type="InterPro" id="IPR038765">
    <property type="entry name" value="Papain-like_cys_pep_sf"/>
</dbReference>
<keyword evidence="4" id="KW-0234">DNA repair</keyword>
<keyword evidence="5" id="KW-0539">Nucleus</keyword>
<dbReference type="InterPro" id="IPR004583">
    <property type="entry name" value="DNA_repair_Rad4"/>
</dbReference>
<comment type="caution">
    <text evidence="10">The sequence shown here is derived from an EMBL/GenBank/DDBJ whole genome shotgun (WGS) entry which is preliminary data.</text>
</comment>
<evidence type="ECO:0000256" key="3">
    <source>
        <dbReference type="ARBA" id="ARBA00022763"/>
    </source>
</evidence>
<evidence type="ECO:0000256" key="5">
    <source>
        <dbReference type="ARBA" id="ARBA00023242"/>
    </source>
</evidence>
<dbReference type="Pfam" id="PF10405">
    <property type="entry name" value="BHD_3"/>
    <property type="match status" value="1"/>
</dbReference>
<comment type="subcellular location">
    <subcellularLocation>
        <location evidence="1">Nucleus</location>
    </subcellularLocation>
</comment>
<feature type="compositionally biased region" description="Basic and acidic residues" evidence="6">
    <location>
        <begin position="844"/>
        <end position="860"/>
    </location>
</feature>
<name>A0A093VKK5_TALMA</name>
<feature type="compositionally biased region" description="Basic and acidic residues" evidence="6">
    <location>
        <begin position="797"/>
        <end position="822"/>
    </location>
</feature>
<dbReference type="InterPro" id="IPR018327">
    <property type="entry name" value="BHD_2"/>
</dbReference>
<proteinExistence type="inferred from homology"/>
<feature type="compositionally biased region" description="Acidic residues" evidence="6">
    <location>
        <begin position="68"/>
        <end position="80"/>
    </location>
</feature>
<evidence type="ECO:0000256" key="6">
    <source>
        <dbReference type="SAM" id="MobiDB-lite"/>
    </source>
</evidence>
<feature type="domain" description="Rad4 beta-hairpin" evidence="9">
    <location>
        <begin position="664"/>
        <end position="738"/>
    </location>
</feature>
<feature type="region of interest" description="Disordered" evidence="6">
    <location>
        <begin position="346"/>
        <end position="382"/>
    </location>
</feature>
<evidence type="ECO:0000256" key="4">
    <source>
        <dbReference type="ARBA" id="ARBA00023204"/>
    </source>
</evidence>
<feature type="compositionally biased region" description="Low complexity" evidence="6">
    <location>
        <begin position="32"/>
        <end position="43"/>
    </location>
</feature>
<dbReference type="InterPro" id="IPR018326">
    <property type="entry name" value="Rad4_beta-hairpin_dom1"/>
</dbReference>
<dbReference type="PANTHER" id="PTHR12135">
    <property type="entry name" value="DNA REPAIR PROTEIN XP-C / RAD4"/>
    <property type="match status" value="1"/>
</dbReference>
<dbReference type="SMART" id="SM01030">
    <property type="entry name" value="BHD_1"/>
    <property type="match status" value="1"/>
</dbReference>
<dbReference type="Pfam" id="PF10404">
    <property type="entry name" value="BHD_2"/>
    <property type="match status" value="1"/>
</dbReference>
<feature type="compositionally biased region" description="Basic and acidic residues" evidence="6">
    <location>
        <begin position="207"/>
        <end position="230"/>
    </location>
</feature>
<feature type="domain" description="Rad4 beta-hairpin" evidence="7">
    <location>
        <begin position="535"/>
        <end position="592"/>
    </location>
</feature>
<protein>
    <submittedName>
        <fullName evidence="10">DNA repair protein rhp42</fullName>
    </submittedName>
</protein>
<dbReference type="GO" id="GO:0006298">
    <property type="term" value="P:mismatch repair"/>
    <property type="evidence" value="ECO:0007669"/>
    <property type="project" value="TreeGrafter"/>
</dbReference>
<dbReference type="HOGENOM" id="CLU_003639_0_2_1"/>
<sequence length="904" mass="102215">MPPFIPTKRSLSPPNQPSPPTKRPATKKQIAELLESSNSSLSDESNEEEWLDVQKPSVKPDGNADHDDHDDESVDWEDAMDTTTPSGYASHATPAQGDAIQDLELTLDPMANVPVVSLLDTKKGPSQIERAIRLSTHKAHVQCLLFHNAIRNAWINDKKVHDILRKQLPEGIQKEIKRWRVASALDPPPPPPQAKADTKGKKKGSKKKESAKTRNWGEEAKRLEPDQPDMSHGDPILQLLRILAAYWKRNFQITAPGLRKHGYRSAVKLEAIVSSFKKEEHNPLLHGERISDRHEFRALAEKRQGSRDVGAQLFTALLRALGIEARLVSNLQPLGFGWTKAELDTTEPAQPEESAKQTEVESSSEDFGTDEDGDTQTSAKTSQFDRDLPFPVYWTEVVSPITHEVVPVDPLVLTNPVAANPEMVAAFEPRGGRADKAKQVIAYVVAHSSDGTAKDVTTRYLRRQTWPGKTKGYRLPMEKLTIRMSRRGPTYTIDYHWFRETMKGYVRSDNQRTAVDDIEDAKDLVANQPEKKIVKKETDTLQSLKASTEFVLERFLRREEALRPGAKVVRKFVTGKGDKAKEENVYRRADVLRCLSAESWHKEGRRPKIGEAPLKRVPIRAVTLMRKREVEELTRQTGQKPLQGLYARYQTEFIIPPPIENGVIPKNEYGNIDCFVPTMVPRGATHIPYSGTVRICKKLGIDYAEAVTGFEFGSKMAVPVIEGVVVAEENADLVRDAWRADQEVRREKERLAQEKRILQTWRKFVMGLRIMERVRAEYGDDGDAELDNPFQRRHKSAEKPKVTEHEGHERDYEEEDHHHHEDADADLGGGFLLPGQDDDTNDFVVEHGDEVHRQPVKESMDIDEDGEPDLDEPAGDVDIASTSEEEEEYKPAPRSSNRRRRWGG</sequence>
<dbReference type="SMART" id="SM01031">
    <property type="entry name" value="BHD_2"/>
    <property type="match status" value="1"/>
</dbReference>
<evidence type="ECO:0000313" key="10">
    <source>
        <dbReference type="EMBL" id="KFX47211.1"/>
    </source>
</evidence>
<evidence type="ECO:0000256" key="2">
    <source>
        <dbReference type="ARBA" id="ARBA00009525"/>
    </source>
</evidence>
<dbReference type="GO" id="GO:0006289">
    <property type="term" value="P:nucleotide-excision repair"/>
    <property type="evidence" value="ECO:0007669"/>
    <property type="project" value="InterPro"/>
</dbReference>
<gene>
    <name evidence="10" type="ORF">GQ26_0162260</name>
</gene>
<dbReference type="InterPro" id="IPR018325">
    <property type="entry name" value="Rad4/PNGase_transGLS-fold"/>
</dbReference>
<dbReference type="InterPro" id="IPR036985">
    <property type="entry name" value="Transglutaminase-like_sf"/>
</dbReference>
<feature type="region of interest" description="Disordered" evidence="6">
    <location>
        <begin position="780"/>
        <end position="904"/>
    </location>
</feature>
<dbReference type="Pfam" id="PF10403">
    <property type="entry name" value="BHD_1"/>
    <property type="match status" value="1"/>
</dbReference>
<evidence type="ECO:0000256" key="1">
    <source>
        <dbReference type="ARBA" id="ARBA00004123"/>
    </source>
</evidence>
<dbReference type="PANTHER" id="PTHR12135:SF2">
    <property type="entry name" value="DNA REPAIR PROTEIN RAD34"/>
    <property type="match status" value="1"/>
</dbReference>
<accession>A0A093VKK5</accession>
<dbReference type="GO" id="GO:0005737">
    <property type="term" value="C:cytoplasm"/>
    <property type="evidence" value="ECO:0007669"/>
    <property type="project" value="TreeGrafter"/>
</dbReference>
<organism evidence="10">
    <name type="scientific">Talaromyces marneffei PM1</name>
    <dbReference type="NCBI Taxonomy" id="1077442"/>
    <lineage>
        <taxon>Eukaryota</taxon>
        <taxon>Fungi</taxon>
        <taxon>Dikarya</taxon>
        <taxon>Ascomycota</taxon>
        <taxon>Pezizomycotina</taxon>
        <taxon>Eurotiomycetes</taxon>
        <taxon>Eurotiomycetidae</taxon>
        <taxon>Eurotiales</taxon>
        <taxon>Trichocomaceae</taxon>
        <taxon>Talaromyces</taxon>
        <taxon>Talaromyces sect. Talaromyces</taxon>
    </lineage>
</organism>
<dbReference type="EMBL" id="JPOX01000016">
    <property type="protein sequence ID" value="KFX47211.1"/>
    <property type="molecule type" value="Genomic_DNA"/>
</dbReference>
<dbReference type="SUPFAM" id="SSF54001">
    <property type="entry name" value="Cysteine proteinases"/>
    <property type="match status" value="1"/>
</dbReference>
<dbReference type="GO" id="GO:0003684">
    <property type="term" value="F:damaged DNA binding"/>
    <property type="evidence" value="ECO:0007669"/>
    <property type="project" value="InterPro"/>
</dbReference>